<dbReference type="Proteomes" id="UP000887577">
    <property type="component" value="Unplaced"/>
</dbReference>
<dbReference type="AlphaFoldDB" id="A0A914Z107"/>
<reference evidence="16" key="1">
    <citation type="submission" date="2022-11" db="UniProtKB">
        <authorList>
            <consortium name="WormBaseParasite"/>
        </authorList>
    </citation>
    <scope>IDENTIFICATION</scope>
</reference>
<evidence type="ECO:0000256" key="14">
    <source>
        <dbReference type="ARBA" id="ARBA00023273"/>
    </source>
</evidence>
<dbReference type="PANTHER" id="PTHR13236">
    <property type="entry name" value="DYNEIN 2 LIGHT INTERMEDIATE CHAIN, ISOFORM 2"/>
    <property type="match status" value="1"/>
</dbReference>
<keyword evidence="8" id="KW-0493">Microtubule</keyword>
<dbReference type="InterPro" id="IPR027417">
    <property type="entry name" value="P-loop_NTPase"/>
</dbReference>
<dbReference type="InterPro" id="IPR040045">
    <property type="entry name" value="DYNC2LI1"/>
</dbReference>
<keyword evidence="9" id="KW-0970">Cilium biogenesis/degradation</keyword>
<dbReference type="GO" id="GO:0005930">
    <property type="term" value="C:axoneme"/>
    <property type="evidence" value="ECO:0007669"/>
    <property type="project" value="UniProtKB-SubCell"/>
</dbReference>
<dbReference type="WBParaSite" id="PSU_v2.g6404.t1">
    <property type="protein sequence ID" value="PSU_v2.g6404.t1"/>
    <property type="gene ID" value="PSU_v2.g6404"/>
</dbReference>
<keyword evidence="10" id="KW-0243">Dynein</keyword>
<keyword evidence="11" id="KW-0969">Cilium</keyword>
<dbReference type="GO" id="GO:0045504">
    <property type="term" value="F:dynein heavy chain binding"/>
    <property type="evidence" value="ECO:0007669"/>
    <property type="project" value="TreeGrafter"/>
</dbReference>
<evidence type="ECO:0000256" key="5">
    <source>
        <dbReference type="ARBA" id="ARBA00018863"/>
    </source>
</evidence>
<evidence type="ECO:0000256" key="6">
    <source>
        <dbReference type="ARBA" id="ARBA00022473"/>
    </source>
</evidence>
<accession>A0A914Z107</accession>
<proteinExistence type="inferred from homology"/>
<dbReference type="Pfam" id="PF05783">
    <property type="entry name" value="DLIC"/>
    <property type="match status" value="1"/>
</dbReference>
<evidence type="ECO:0000256" key="10">
    <source>
        <dbReference type="ARBA" id="ARBA00023017"/>
    </source>
</evidence>
<evidence type="ECO:0000313" key="16">
    <source>
        <dbReference type="WBParaSite" id="PSU_v2.g6404.t1"/>
    </source>
</evidence>
<organism evidence="15 16">
    <name type="scientific">Panagrolaimus superbus</name>
    <dbReference type="NCBI Taxonomy" id="310955"/>
    <lineage>
        <taxon>Eukaryota</taxon>
        <taxon>Metazoa</taxon>
        <taxon>Ecdysozoa</taxon>
        <taxon>Nematoda</taxon>
        <taxon>Chromadorea</taxon>
        <taxon>Rhabditida</taxon>
        <taxon>Tylenchina</taxon>
        <taxon>Panagrolaimomorpha</taxon>
        <taxon>Panagrolaimoidea</taxon>
        <taxon>Panagrolaimidae</taxon>
        <taxon>Panagrolaimus</taxon>
    </lineage>
</organism>
<keyword evidence="15" id="KW-1185">Reference proteome</keyword>
<evidence type="ECO:0000256" key="4">
    <source>
        <dbReference type="ARBA" id="ARBA00006831"/>
    </source>
</evidence>
<name>A0A914Z107_9BILA</name>
<dbReference type="Gene3D" id="3.40.50.300">
    <property type="entry name" value="P-loop containing nucleotide triphosphate hydrolases"/>
    <property type="match status" value="1"/>
</dbReference>
<evidence type="ECO:0000256" key="13">
    <source>
        <dbReference type="ARBA" id="ARBA00023212"/>
    </source>
</evidence>
<dbReference type="PANTHER" id="PTHR13236:SF0">
    <property type="entry name" value="CYTOPLASMIC DYNEIN 2 LIGHT INTERMEDIATE CHAIN 1"/>
    <property type="match status" value="1"/>
</dbReference>
<dbReference type="CDD" id="cd00882">
    <property type="entry name" value="Ras_like_GTPase"/>
    <property type="match status" value="1"/>
</dbReference>
<comment type="subcellular location">
    <subcellularLocation>
        <location evidence="3">Cytoplasm</location>
        <location evidence="3">Cytoskeleton</location>
        <location evidence="3">Cilium axoneme</location>
    </subcellularLocation>
    <subcellularLocation>
        <location evidence="1">Cytoplasm</location>
        <location evidence="1">Cytoskeleton</location>
        <location evidence="1">Cilium basal body</location>
    </subcellularLocation>
    <subcellularLocation>
        <location evidence="2">Cytoplasm</location>
        <location evidence="2">Cytoskeleton</location>
        <location evidence="2">Microtubule organizing center</location>
        <location evidence="2">Centrosome</location>
    </subcellularLocation>
</comment>
<dbReference type="GO" id="GO:0036064">
    <property type="term" value="C:ciliary basal body"/>
    <property type="evidence" value="ECO:0007669"/>
    <property type="project" value="TreeGrafter"/>
</dbReference>
<dbReference type="SUPFAM" id="SSF52540">
    <property type="entry name" value="P-loop containing nucleoside triphosphate hydrolases"/>
    <property type="match status" value="1"/>
</dbReference>
<dbReference type="GO" id="GO:0035735">
    <property type="term" value="P:intraciliary transport involved in cilium assembly"/>
    <property type="evidence" value="ECO:0007669"/>
    <property type="project" value="InterPro"/>
</dbReference>
<dbReference type="GO" id="GO:0005813">
    <property type="term" value="C:centrosome"/>
    <property type="evidence" value="ECO:0007669"/>
    <property type="project" value="UniProtKB-SubCell"/>
</dbReference>
<evidence type="ECO:0000256" key="1">
    <source>
        <dbReference type="ARBA" id="ARBA00004120"/>
    </source>
</evidence>
<evidence type="ECO:0000256" key="9">
    <source>
        <dbReference type="ARBA" id="ARBA00022794"/>
    </source>
</evidence>
<keyword evidence="14" id="KW-0966">Cell projection</keyword>
<keyword evidence="6" id="KW-0217">Developmental protein</keyword>
<evidence type="ECO:0000256" key="8">
    <source>
        <dbReference type="ARBA" id="ARBA00022701"/>
    </source>
</evidence>
<sequence>MPDIFQLAEQKLREKESHALNFDENNDSAVDLLETVILVCGSVACGKTSLIQRFMETSQEDSKTLALEYRYATRMKNNKKEVASVWELGSGAKMVKLISTSLSLEFIENSSLLIFMDLTNPSQLPQMVFDIVQNITEKTTTILKTINNTNPERYDRIQKIMAKFNDHKDASLMNVFPFPITFVAARYDQYQNMESEKKKLIYKECRR</sequence>
<protein>
    <recommendedName>
        <fullName evidence="5">Cytoplasmic dynein 2 light intermediate chain 1</fullName>
    </recommendedName>
</protein>
<dbReference type="InterPro" id="IPR022780">
    <property type="entry name" value="Dynein_light_int_chain"/>
</dbReference>
<evidence type="ECO:0000313" key="15">
    <source>
        <dbReference type="Proteomes" id="UP000887577"/>
    </source>
</evidence>
<evidence type="ECO:0000256" key="11">
    <source>
        <dbReference type="ARBA" id="ARBA00023069"/>
    </source>
</evidence>
<keyword evidence="13" id="KW-0206">Cytoskeleton</keyword>
<evidence type="ECO:0000256" key="12">
    <source>
        <dbReference type="ARBA" id="ARBA00023175"/>
    </source>
</evidence>
<evidence type="ECO:0000256" key="3">
    <source>
        <dbReference type="ARBA" id="ARBA00004430"/>
    </source>
</evidence>
<keyword evidence="7" id="KW-0963">Cytoplasm</keyword>
<evidence type="ECO:0000256" key="2">
    <source>
        <dbReference type="ARBA" id="ARBA00004300"/>
    </source>
</evidence>
<dbReference type="GO" id="GO:0035721">
    <property type="term" value="P:intraciliary retrograde transport"/>
    <property type="evidence" value="ECO:0007669"/>
    <property type="project" value="InterPro"/>
</dbReference>
<evidence type="ECO:0000256" key="7">
    <source>
        <dbReference type="ARBA" id="ARBA00022490"/>
    </source>
</evidence>
<dbReference type="GO" id="GO:0005874">
    <property type="term" value="C:microtubule"/>
    <property type="evidence" value="ECO:0007669"/>
    <property type="project" value="UniProtKB-KW"/>
</dbReference>
<comment type="similarity">
    <text evidence="4">Belongs to the dynein light intermediate chain family.</text>
</comment>
<keyword evidence="12" id="KW-0505">Motor protein</keyword>
<dbReference type="GO" id="GO:0005868">
    <property type="term" value="C:cytoplasmic dynein complex"/>
    <property type="evidence" value="ECO:0007669"/>
    <property type="project" value="InterPro"/>
</dbReference>